<organism evidence="2 3">
    <name type="scientific">Candidatus Dehalogenimonas loeffleri</name>
    <dbReference type="NCBI Taxonomy" id="3127115"/>
    <lineage>
        <taxon>Bacteria</taxon>
        <taxon>Bacillati</taxon>
        <taxon>Chloroflexota</taxon>
        <taxon>Dehalococcoidia</taxon>
        <taxon>Dehalococcoidales</taxon>
        <taxon>Dehalococcoidaceae</taxon>
        <taxon>Dehalogenimonas</taxon>
    </lineage>
</organism>
<keyword evidence="3" id="KW-1185">Reference proteome</keyword>
<dbReference type="InterPro" id="IPR002575">
    <property type="entry name" value="Aminoglycoside_PTrfase"/>
</dbReference>
<evidence type="ECO:0000259" key="1">
    <source>
        <dbReference type="Pfam" id="PF01636"/>
    </source>
</evidence>
<dbReference type="InterPro" id="IPR052732">
    <property type="entry name" value="Cell-binding_unc_protein"/>
</dbReference>
<dbReference type="PANTHER" id="PTHR43883:SF1">
    <property type="entry name" value="GLUCONOKINASE"/>
    <property type="match status" value="1"/>
</dbReference>
<reference evidence="2 3" key="1">
    <citation type="submission" date="2024-03" db="EMBL/GenBank/DDBJ databases">
        <title>A Dehalogenimonas Isolated from Estuarine Sediments Dihaloeliminates Chlorinated Alkanes.</title>
        <authorList>
            <person name="Yang Y."/>
            <person name="Wang H."/>
        </authorList>
    </citation>
    <scope>NUCLEOTIDE SEQUENCE [LARGE SCALE GENOMIC DNA]</scope>
    <source>
        <strain evidence="2 3">W</strain>
    </source>
</reference>
<dbReference type="RefSeq" id="WP_338738046.1">
    <property type="nucleotide sequence ID" value="NZ_CP146612.1"/>
</dbReference>
<accession>A0ABZ2J442</accession>
<sequence length="521" mass="58166">MSQLPEVITALLQPSQYPDECPQQVELLQTQMSFVLLTGKYAYKIRKPVNLGYVDYSTLEKRKLFGEKELVLNRRLCPGSYVGLVPVVRNHKGKIQLGGEGETLDYAVKMNQLPLTGMMDHLLQTNRLTGDMVAAVARKMAFFHAEAATGGEINRFGSLDTISGNIAENFEQSRPYIGRALSQRQFDALRSYFDRFLADHAAMLDNRIAGDHIRDCHGDLHSAHVNFNGSDICIYDCIEFNDRFRYGDTASEIAFLAMDLDRHGRSDLRQIFVKEYVHASGDRRLYALLKFYQAYRAHIRAKVACFKLDDPFVSPEEKAAELAKAQGYFDLATAYILPRPQLFITTGVTGCGKSTLAAELTRHLGLRHISSDITRKTLAGLAPETPAPAAFGQGLYSPEQTLRTYNAMLNEAGKVLAGGESAILDATFLRRDDRAAALKLAAQYGAEAMIIECRLSEPEQLARLDRRQKEASVSDGCREIYAHQKDRLEPADELPVGRNHVIIDTQDSVEANVRQIVDLLV</sequence>
<dbReference type="SUPFAM" id="SSF56112">
    <property type="entry name" value="Protein kinase-like (PK-like)"/>
    <property type="match status" value="1"/>
</dbReference>
<proteinExistence type="predicted"/>
<dbReference type="EMBL" id="CP146612">
    <property type="protein sequence ID" value="WWX25662.1"/>
    <property type="molecule type" value="Genomic_DNA"/>
</dbReference>
<gene>
    <name evidence="2" type="ORF">V8247_01440</name>
</gene>
<evidence type="ECO:0000313" key="2">
    <source>
        <dbReference type="EMBL" id="WWX25662.1"/>
    </source>
</evidence>
<dbReference type="Pfam" id="PF13671">
    <property type="entry name" value="AAA_33"/>
    <property type="match status" value="1"/>
</dbReference>
<dbReference type="PANTHER" id="PTHR43883">
    <property type="entry name" value="SLR0207 PROTEIN"/>
    <property type="match status" value="1"/>
</dbReference>
<evidence type="ECO:0000313" key="3">
    <source>
        <dbReference type="Proteomes" id="UP001375370"/>
    </source>
</evidence>
<name>A0ABZ2J442_9CHLR</name>
<feature type="domain" description="Aminoglycoside phosphotransferase" evidence="1">
    <location>
        <begin position="164"/>
        <end position="281"/>
    </location>
</feature>
<dbReference type="InterPro" id="IPR027417">
    <property type="entry name" value="P-loop_NTPase"/>
</dbReference>
<dbReference type="InterPro" id="IPR011009">
    <property type="entry name" value="Kinase-like_dom_sf"/>
</dbReference>
<dbReference type="Proteomes" id="UP001375370">
    <property type="component" value="Chromosome"/>
</dbReference>
<dbReference type="Gene3D" id="3.40.50.300">
    <property type="entry name" value="P-loop containing nucleotide triphosphate hydrolases"/>
    <property type="match status" value="1"/>
</dbReference>
<protein>
    <submittedName>
        <fullName evidence="2">AAA family ATPase</fullName>
    </submittedName>
</protein>
<dbReference type="Pfam" id="PF01636">
    <property type="entry name" value="APH"/>
    <property type="match status" value="1"/>
</dbReference>
<dbReference type="SUPFAM" id="SSF52540">
    <property type="entry name" value="P-loop containing nucleoside triphosphate hydrolases"/>
    <property type="match status" value="1"/>
</dbReference>